<dbReference type="Gene3D" id="1.10.4030.10">
    <property type="entry name" value="Porin chaperone SurA, peptide-binding domain"/>
    <property type="match status" value="1"/>
</dbReference>
<evidence type="ECO:0000256" key="8">
    <source>
        <dbReference type="ARBA" id="ARBA00023186"/>
    </source>
</evidence>
<evidence type="ECO:0000259" key="14">
    <source>
        <dbReference type="Pfam" id="PF13145"/>
    </source>
</evidence>
<proteinExistence type="inferred from homology"/>
<keyword evidence="4" id="KW-0997">Cell inner membrane</keyword>
<dbReference type="InterPro" id="IPR027304">
    <property type="entry name" value="Trigger_fact/SurA_dom_sf"/>
</dbReference>
<keyword evidence="16" id="KW-1185">Reference proteome</keyword>
<evidence type="ECO:0000256" key="2">
    <source>
        <dbReference type="ARBA" id="ARBA00018370"/>
    </source>
</evidence>
<dbReference type="SUPFAM" id="SSF54534">
    <property type="entry name" value="FKBP-like"/>
    <property type="match status" value="1"/>
</dbReference>
<dbReference type="InterPro" id="IPR046357">
    <property type="entry name" value="PPIase_dom_sf"/>
</dbReference>
<dbReference type="SUPFAM" id="SSF109998">
    <property type="entry name" value="Triger factor/SurA peptide-binding domain-like"/>
    <property type="match status" value="1"/>
</dbReference>
<evidence type="ECO:0000256" key="13">
    <source>
        <dbReference type="ARBA" id="ARBA00042775"/>
    </source>
</evidence>
<evidence type="ECO:0000256" key="1">
    <source>
        <dbReference type="ARBA" id="ARBA00004382"/>
    </source>
</evidence>
<dbReference type="Proteomes" id="UP001431784">
    <property type="component" value="Unassembled WGS sequence"/>
</dbReference>
<evidence type="ECO:0000256" key="4">
    <source>
        <dbReference type="ARBA" id="ARBA00022519"/>
    </source>
</evidence>
<dbReference type="Pfam" id="PF13145">
    <property type="entry name" value="Rotamase_2"/>
    <property type="match status" value="1"/>
</dbReference>
<evidence type="ECO:0000256" key="5">
    <source>
        <dbReference type="ARBA" id="ARBA00022692"/>
    </source>
</evidence>
<organism evidence="15 16">
    <name type="scientific">Roseinatronobacter alkalisoli</name>
    <dbReference type="NCBI Taxonomy" id="3028235"/>
    <lineage>
        <taxon>Bacteria</taxon>
        <taxon>Pseudomonadati</taxon>
        <taxon>Pseudomonadota</taxon>
        <taxon>Alphaproteobacteria</taxon>
        <taxon>Rhodobacterales</taxon>
        <taxon>Paracoccaceae</taxon>
        <taxon>Roseinatronobacter</taxon>
    </lineage>
</organism>
<name>A0ABT5T684_9RHOB</name>
<comment type="caution">
    <text evidence="15">The sequence shown here is derived from an EMBL/GenBank/DDBJ whole genome shotgun (WGS) entry which is preliminary data.</text>
</comment>
<keyword evidence="7" id="KW-0472">Membrane</keyword>
<dbReference type="Gene3D" id="3.10.50.40">
    <property type="match status" value="1"/>
</dbReference>
<dbReference type="PANTHER" id="PTHR47529">
    <property type="entry name" value="PEPTIDYL-PROLYL CIS-TRANS ISOMERASE D"/>
    <property type="match status" value="1"/>
</dbReference>
<dbReference type="Pfam" id="PF13624">
    <property type="entry name" value="SurA_N_3"/>
    <property type="match status" value="1"/>
</dbReference>
<dbReference type="InterPro" id="IPR000297">
    <property type="entry name" value="PPIase_PpiC"/>
</dbReference>
<dbReference type="RefSeq" id="WP_274351111.1">
    <property type="nucleotide sequence ID" value="NZ_JAQZSM010000003.1"/>
</dbReference>
<dbReference type="InterPro" id="IPR052029">
    <property type="entry name" value="PpiD_chaperone"/>
</dbReference>
<keyword evidence="8" id="KW-0143">Chaperone</keyword>
<evidence type="ECO:0000256" key="6">
    <source>
        <dbReference type="ARBA" id="ARBA00022989"/>
    </source>
</evidence>
<feature type="domain" description="PpiC" evidence="14">
    <location>
        <begin position="250"/>
        <end position="367"/>
    </location>
</feature>
<evidence type="ECO:0000256" key="7">
    <source>
        <dbReference type="ARBA" id="ARBA00023136"/>
    </source>
</evidence>
<protein>
    <recommendedName>
        <fullName evidence="2">Parvulin-like PPIase</fullName>
    </recommendedName>
    <alternativeName>
        <fullName evidence="9">Peptidyl-prolyl cis-trans isomerase plp</fullName>
    </alternativeName>
    <alternativeName>
        <fullName evidence="12">Periplasmic chaperone PpiD</fullName>
    </alternativeName>
    <alternativeName>
        <fullName evidence="13">Periplasmic folding chaperone</fullName>
    </alternativeName>
    <alternativeName>
        <fullName evidence="10">Rotamase plp</fullName>
    </alternativeName>
</protein>
<evidence type="ECO:0000256" key="11">
    <source>
        <dbReference type="ARBA" id="ARBA00038408"/>
    </source>
</evidence>
<sequence>MSKPRSGQKLSAKNIGAGFLMALLALSLLGFGVEGFGGGARSIGSVGGRDISTNEYARALQNELRVLQSQTGQTITMEQARLFGLDQMVLEQLVTTAALDSEADRLGVSAGDETVQREILQISAFQGLGGQFDREAYRFALQNAGLNESEFEDSIREDVARSILQLAVISAARSPDALITPLLNHQAQTRDYSVLTLASDNLETPVGMPGDAELQAFYDANIDNYTLPEGKRIRYAWLTPDMLIDTVEIEESVLRDAYEARASEFRQPERRLVERLVFADMQQAEDAFARLSSGDISFVDLAAERGLSIEDTDMGDVTRAQLGTAGDAVFALTEPGFAGPVETSLGAAVYQMNAILAARETPFEDAAPQLREELVADRARRILSDDLDLFEDLLAGGATVAELATETDMRSGEIDWRRDETSGIAAYESFRSAARELQDGDFPEIRILDDGGLFALELIEDLPPSPRPLDDIRTQVAGDWRRAQIVERLRLQAEDIADALRNGSDFAALELAPERFEGMTRTDFLPDLPRDLVSTAFDMTPDDLRIVDGSDRVYLVQLHDIADPDLLLDDVANLRDALTEQLEQSIAQDLFGYFSSALRQSQPIQFNQQVIDAVHANF</sequence>
<evidence type="ECO:0000256" key="3">
    <source>
        <dbReference type="ARBA" id="ARBA00022475"/>
    </source>
</evidence>
<evidence type="ECO:0000256" key="10">
    <source>
        <dbReference type="ARBA" id="ARBA00031484"/>
    </source>
</evidence>
<accession>A0ABT5T684</accession>
<dbReference type="PANTHER" id="PTHR47529:SF1">
    <property type="entry name" value="PERIPLASMIC CHAPERONE PPID"/>
    <property type="match status" value="1"/>
</dbReference>
<evidence type="ECO:0000256" key="12">
    <source>
        <dbReference type="ARBA" id="ARBA00040743"/>
    </source>
</evidence>
<keyword evidence="3" id="KW-1003">Cell membrane</keyword>
<reference evidence="15" key="1">
    <citation type="submission" date="2023-02" db="EMBL/GenBank/DDBJ databases">
        <title>Description of Roseinatronobacter alkalisoli sp. nov., an alkaliphilic bacerium isolated from soda soil.</title>
        <authorList>
            <person name="Wei W."/>
        </authorList>
    </citation>
    <scope>NUCLEOTIDE SEQUENCE</scope>
    <source>
        <strain evidence="15">HJB301</strain>
    </source>
</reference>
<evidence type="ECO:0000256" key="9">
    <source>
        <dbReference type="ARBA" id="ARBA00030642"/>
    </source>
</evidence>
<keyword evidence="6" id="KW-1133">Transmembrane helix</keyword>
<gene>
    <name evidence="15" type="ORF">PUT78_05200</name>
</gene>
<dbReference type="EMBL" id="JAQZSM010000003">
    <property type="protein sequence ID" value="MDD7970491.1"/>
    <property type="molecule type" value="Genomic_DNA"/>
</dbReference>
<evidence type="ECO:0000313" key="16">
    <source>
        <dbReference type="Proteomes" id="UP001431784"/>
    </source>
</evidence>
<comment type="subcellular location">
    <subcellularLocation>
        <location evidence="1">Cell inner membrane</location>
        <topology evidence="1">Single-pass type II membrane protein</topology>
        <orientation evidence="1">Periplasmic side</orientation>
    </subcellularLocation>
</comment>
<keyword evidence="5" id="KW-0812">Transmembrane</keyword>
<evidence type="ECO:0000313" key="15">
    <source>
        <dbReference type="EMBL" id="MDD7970491.1"/>
    </source>
</evidence>
<comment type="similarity">
    <text evidence="11">Belongs to the PpiD chaperone family.</text>
</comment>